<organism evidence="2 3">
    <name type="scientific">Pediococcus pentosaceus</name>
    <dbReference type="NCBI Taxonomy" id="1255"/>
    <lineage>
        <taxon>Bacteria</taxon>
        <taxon>Bacillati</taxon>
        <taxon>Bacillota</taxon>
        <taxon>Bacilli</taxon>
        <taxon>Lactobacillales</taxon>
        <taxon>Lactobacillaceae</taxon>
        <taxon>Pediococcus</taxon>
    </lineage>
</organism>
<gene>
    <name evidence="2" type="primary">licD</name>
    <name evidence="2" type="ORF">S100892_01613</name>
</gene>
<dbReference type="PANTHER" id="PTHR43404:SF2">
    <property type="entry name" value="LIPOPOLYSACCHARIDE CHOLINEPHOSPHOTRANSFERASE LICD"/>
    <property type="match status" value="1"/>
</dbReference>
<accession>A0A1Y0W064</accession>
<reference evidence="2 3" key="1">
    <citation type="submission" date="2017-05" db="EMBL/GenBank/DDBJ databases">
        <title>Genome sequence of Pediococcus pentosaceus strain SRCM100892.</title>
        <authorList>
            <person name="Cho S.H."/>
        </authorList>
    </citation>
    <scope>NUCLEOTIDE SEQUENCE [LARGE SCALE GENOMIC DNA]</scope>
    <source>
        <strain evidence="2 3">SRCM100892</strain>
    </source>
</reference>
<dbReference type="GO" id="GO:0009100">
    <property type="term" value="P:glycoprotein metabolic process"/>
    <property type="evidence" value="ECO:0007669"/>
    <property type="project" value="UniProtKB-ARBA"/>
</dbReference>
<dbReference type="EC" id="2.7.8.-" evidence="2"/>
<evidence type="ECO:0000259" key="1">
    <source>
        <dbReference type="Pfam" id="PF04991"/>
    </source>
</evidence>
<dbReference type="RefSeq" id="WP_094104641.1">
    <property type="nucleotide sequence ID" value="NZ_CP085178.1"/>
</dbReference>
<feature type="domain" description="LicD/FKTN/FKRP nucleotidyltransferase" evidence="1">
    <location>
        <begin position="24"/>
        <end position="251"/>
    </location>
</feature>
<dbReference type="Proteomes" id="UP000196118">
    <property type="component" value="Chromosome"/>
</dbReference>
<name>A0A1Y0W064_PEDPE</name>
<dbReference type="Pfam" id="PF04991">
    <property type="entry name" value="LicD"/>
    <property type="match status" value="1"/>
</dbReference>
<dbReference type="EMBL" id="CP021474">
    <property type="protein sequence ID" value="ARW20157.1"/>
    <property type="molecule type" value="Genomic_DNA"/>
</dbReference>
<evidence type="ECO:0000313" key="2">
    <source>
        <dbReference type="EMBL" id="ARW20157.1"/>
    </source>
</evidence>
<dbReference type="PANTHER" id="PTHR43404">
    <property type="entry name" value="LIPOPOLYSACCHARIDE CHOLINEPHOSPHOTRANSFERASE LICD"/>
    <property type="match status" value="1"/>
</dbReference>
<dbReference type="SUPFAM" id="SSF81301">
    <property type="entry name" value="Nucleotidyltransferase"/>
    <property type="match status" value="1"/>
</dbReference>
<dbReference type="AlphaFoldDB" id="A0A1Y0W064"/>
<dbReference type="InterPro" id="IPR007074">
    <property type="entry name" value="LicD/FKTN/FKRP_NTP_transf"/>
</dbReference>
<dbReference type="InterPro" id="IPR043519">
    <property type="entry name" value="NT_sf"/>
</dbReference>
<dbReference type="GO" id="GO:0016740">
    <property type="term" value="F:transferase activity"/>
    <property type="evidence" value="ECO:0007669"/>
    <property type="project" value="UniProtKB-KW"/>
</dbReference>
<protein>
    <submittedName>
        <fullName evidence="2">Lipopolysaccharide cholinephosphotransferase LicD</fullName>
        <ecNumber evidence="2">2.7.8.-</ecNumber>
    </submittedName>
</protein>
<evidence type="ECO:0000313" key="3">
    <source>
        <dbReference type="Proteomes" id="UP000196118"/>
    </source>
</evidence>
<dbReference type="InterPro" id="IPR052942">
    <property type="entry name" value="LPS_cholinephosphotransferase"/>
</dbReference>
<sequence>MDKELRKLQLIDINILNEVVDILEENKLRYFLIAGTLLGAVRHKGFIPWDDDMDIAMPRKDYDKFLDIFSKKLPPYLHVKNFMTDSTFKYYITRIIDDRYKVQEIRNENIDESITNISIDIFPIDGVPDNSLKRQIYYFKILTYRALISLIQKENIDKARKRKMWERIAIFIGTKVPLRKIINPNKLHYRIDRLLKKQSNNSKYAGSIMGAYRTKEIMPRKYFGEGKKYTFEGRTFRGPTDYDSYLKHMYGNYMELPDIEEQKNKRHFKIL</sequence>
<proteinExistence type="predicted"/>
<keyword evidence="2" id="KW-0808">Transferase</keyword>